<dbReference type="Pfam" id="PF00300">
    <property type="entry name" value="His_Phos_1"/>
    <property type="match status" value="1"/>
</dbReference>
<reference evidence="5" key="1">
    <citation type="submission" date="2016-09" db="EMBL/GenBank/DDBJ databases">
        <authorList>
            <person name="Greninger A.L."/>
            <person name="Jerome K.R."/>
            <person name="Mcnair B."/>
            <person name="Wallis C."/>
            <person name="Fang F."/>
        </authorList>
    </citation>
    <scope>NUCLEOTIDE SEQUENCE [LARGE SCALE GENOMIC DNA]</scope>
    <source>
        <strain evidence="5">M7</strain>
    </source>
</reference>
<evidence type="ECO:0000256" key="2">
    <source>
        <dbReference type="SAM" id="MobiDB-lite"/>
    </source>
</evidence>
<feature type="compositionally biased region" description="Acidic residues" evidence="2">
    <location>
        <begin position="364"/>
        <end position="377"/>
    </location>
</feature>
<dbReference type="AlphaFoldDB" id="A0A1E3RYD6"/>
<evidence type="ECO:0008006" key="6">
    <source>
        <dbReference type="Google" id="ProtNLM"/>
    </source>
</evidence>
<name>A0A1E3RYD6_9MYCO</name>
<dbReference type="Gene3D" id="3.40.50.1240">
    <property type="entry name" value="Phosphoglycerate mutase-like"/>
    <property type="match status" value="1"/>
</dbReference>
<dbReference type="GO" id="GO:0045820">
    <property type="term" value="P:negative regulation of glycolytic process"/>
    <property type="evidence" value="ECO:0007669"/>
    <property type="project" value="TreeGrafter"/>
</dbReference>
<evidence type="ECO:0000313" key="5">
    <source>
        <dbReference type="Proteomes" id="UP000094243"/>
    </source>
</evidence>
<gene>
    <name evidence="4" type="ORF">BHQ17_09010</name>
</gene>
<feature type="compositionally biased region" description="Low complexity" evidence="2">
    <location>
        <begin position="458"/>
        <end position="473"/>
    </location>
</feature>
<dbReference type="InterPro" id="IPR029033">
    <property type="entry name" value="His_PPase_superfam"/>
</dbReference>
<keyword evidence="3" id="KW-0732">Signal</keyword>
<sequence>MWWKYCGAALFSLLLLCGAAIPASAAELMRVTFVRHGESAGNASGLIDTSTPGPVLTQKGQEQAQAVVGTLGDNNYDAIYGSTMVRTQLTATPMSQYLRLPIQVLPGLQEIEAGVFEGTPESEAEQGYAQAMLAWTFAGQRDVRIPGSVNGHEFDARVDGALQTMYDNGDRNPVVFSHGGTIMFWTMMNVSNLTLQQKIELLRTSPLDNTDYVVIEGNPEDGWILVNWNGQQFSPDLTLAGATRLHIRTLSRQLVATARQVAEALATRDPATIATAFNRGFADAAYSVVKFQRAMVAKVNSELAKAVKPNTPAPSSVEVSTVDSTTPSLAADAARTVSSTTSFTADDDGPASASDSTPGTGAAVDDEAAESAVDDDATIVASDADGTEDETAAAEDSESEADETGATANGATDLKDGNKAVPGTSLPGAQVSDTGVEVSDDTVAPGPKVGDSGEQDAAESSASGASNADSTGDTDSSGQQSAAA</sequence>
<dbReference type="SMART" id="SM00855">
    <property type="entry name" value="PGAM"/>
    <property type="match status" value="1"/>
</dbReference>
<dbReference type="InterPro" id="IPR051695">
    <property type="entry name" value="Phosphoglycerate_Mutase"/>
</dbReference>
<dbReference type="InterPro" id="IPR013078">
    <property type="entry name" value="His_Pase_superF_clade-1"/>
</dbReference>
<protein>
    <recommendedName>
        <fullName evidence="6">Phosphoglycerate mutase</fullName>
    </recommendedName>
</protein>
<dbReference type="SUPFAM" id="SSF53254">
    <property type="entry name" value="Phosphoglycerate mutase-like"/>
    <property type="match status" value="1"/>
</dbReference>
<evidence type="ECO:0000256" key="3">
    <source>
        <dbReference type="SAM" id="SignalP"/>
    </source>
</evidence>
<dbReference type="Proteomes" id="UP000094243">
    <property type="component" value="Unassembled WGS sequence"/>
</dbReference>
<keyword evidence="5" id="KW-1185">Reference proteome</keyword>
<feature type="compositionally biased region" description="Low complexity" evidence="2">
    <location>
        <begin position="315"/>
        <end position="328"/>
    </location>
</feature>
<feature type="chain" id="PRO_5009135380" description="Phosphoglycerate mutase" evidence="3">
    <location>
        <begin position="26"/>
        <end position="484"/>
    </location>
</feature>
<keyword evidence="1" id="KW-0378">Hydrolase</keyword>
<evidence type="ECO:0000313" key="4">
    <source>
        <dbReference type="EMBL" id="ODQ94452.1"/>
    </source>
</evidence>
<dbReference type="RefSeq" id="WP_069404869.1">
    <property type="nucleotide sequence ID" value="NZ_MIGZ01000039.1"/>
</dbReference>
<feature type="compositionally biased region" description="Acidic residues" evidence="2">
    <location>
        <begin position="385"/>
        <end position="403"/>
    </location>
</feature>
<dbReference type="GO" id="GO:0043456">
    <property type="term" value="P:regulation of pentose-phosphate shunt"/>
    <property type="evidence" value="ECO:0007669"/>
    <property type="project" value="TreeGrafter"/>
</dbReference>
<feature type="compositionally biased region" description="Polar residues" evidence="2">
    <location>
        <begin position="474"/>
        <end position="484"/>
    </location>
</feature>
<comment type="caution">
    <text evidence="4">The sequence shown here is derived from an EMBL/GenBank/DDBJ whole genome shotgun (WGS) entry which is preliminary data.</text>
</comment>
<feature type="region of interest" description="Disordered" evidence="2">
    <location>
        <begin position="308"/>
        <end position="484"/>
    </location>
</feature>
<organism evidence="4 5">
    <name type="scientific">Mycolicibacterium holsaticum</name>
    <dbReference type="NCBI Taxonomy" id="152142"/>
    <lineage>
        <taxon>Bacteria</taxon>
        <taxon>Bacillati</taxon>
        <taxon>Actinomycetota</taxon>
        <taxon>Actinomycetes</taxon>
        <taxon>Mycobacteriales</taxon>
        <taxon>Mycobacteriaceae</taxon>
        <taxon>Mycolicibacterium</taxon>
    </lineage>
</organism>
<dbReference type="PANTHER" id="PTHR46517:SF1">
    <property type="entry name" value="FRUCTOSE-2,6-BISPHOSPHATASE TIGAR"/>
    <property type="match status" value="1"/>
</dbReference>
<accession>A0A1E3RYD6</accession>
<dbReference type="GO" id="GO:0005829">
    <property type="term" value="C:cytosol"/>
    <property type="evidence" value="ECO:0007669"/>
    <property type="project" value="TreeGrafter"/>
</dbReference>
<dbReference type="CDD" id="cd07067">
    <property type="entry name" value="HP_PGM_like"/>
    <property type="match status" value="1"/>
</dbReference>
<dbReference type="PANTHER" id="PTHR46517">
    <property type="entry name" value="FRUCTOSE-2,6-BISPHOSPHATASE TIGAR"/>
    <property type="match status" value="1"/>
</dbReference>
<feature type="signal peptide" evidence="3">
    <location>
        <begin position="1"/>
        <end position="25"/>
    </location>
</feature>
<evidence type="ECO:0000256" key="1">
    <source>
        <dbReference type="ARBA" id="ARBA00022801"/>
    </source>
</evidence>
<dbReference type="EMBL" id="MIGZ01000039">
    <property type="protein sequence ID" value="ODQ94452.1"/>
    <property type="molecule type" value="Genomic_DNA"/>
</dbReference>
<dbReference type="GO" id="GO:0004331">
    <property type="term" value="F:fructose-2,6-bisphosphate 2-phosphatase activity"/>
    <property type="evidence" value="ECO:0007669"/>
    <property type="project" value="TreeGrafter"/>
</dbReference>
<proteinExistence type="predicted"/>